<dbReference type="CDD" id="cd07095">
    <property type="entry name" value="ALDH_SGSD_AstD"/>
    <property type="match status" value="1"/>
</dbReference>
<dbReference type="InterPro" id="IPR017649">
    <property type="entry name" value="SuccinylGlu_semiald_DH_AstD"/>
</dbReference>
<dbReference type="Proteomes" id="UP000287374">
    <property type="component" value="Unassembled WGS sequence"/>
</dbReference>
<feature type="active site" evidence="4">
    <location>
        <position position="285"/>
    </location>
</feature>
<dbReference type="InterPro" id="IPR015590">
    <property type="entry name" value="Aldehyde_DH_dom"/>
</dbReference>
<gene>
    <name evidence="4 7" type="primary">astD</name>
    <name evidence="7" type="ORF">DGG96_16590</name>
    <name evidence="8" type="ORF">ELY20_15790</name>
</gene>
<dbReference type="HAMAP" id="MF_01174">
    <property type="entry name" value="Aldedh_AstD"/>
    <property type="match status" value="1"/>
</dbReference>
<evidence type="ECO:0000256" key="2">
    <source>
        <dbReference type="ARBA" id="ARBA00023002"/>
    </source>
</evidence>
<dbReference type="GO" id="GO:0043824">
    <property type="term" value="F:succinylglutamate-semialdehyde dehydrogenase activity"/>
    <property type="evidence" value="ECO:0007669"/>
    <property type="project" value="UniProtKB-EC"/>
</dbReference>
<feature type="binding site" evidence="4">
    <location>
        <begin position="228"/>
        <end position="233"/>
    </location>
    <ligand>
        <name>NAD(+)</name>
        <dbReference type="ChEBI" id="CHEBI:57540"/>
    </ligand>
</feature>
<evidence type="ECO:0000256" key="3">
    <source>
        <dbReference type="ARBA" id="ARBA00023027"/>
    </source>
</evidence>
<comment type="pathway">
    <text evidence="4">Amino-acid degradation; L-arginine degradation via AST pathway; L-glutamate and succinate from L-arginine: step 4/5.</text>
</comment>
<dbReference type="GO" id="GO:0019545">
    <property type="term" value="P:L-arginine catabolic process to succinate"/>
    <property type="evidence" value="ECO:0007669"/>
    <property type="project" value="UniProtKB-UniRule"/>
</dbReference>
<dbReference type="PROSITE" id="PS00070">
    <property type="entry name" value="ALDEHYDE_DEHYDR_CYS"/>
    <property type="match status" value="1"/>
</dbReference>
<dbReference type="EMBL" id="RZGX01000029">
    <property type="protein sequence ID" value="RUR19396.1"/>
    <property type="molecule type" value="Genomic_DNA"/>
</dbReference>
<dbReference type="PROSITE" id="PS00687">
    <property type="entry name" value="ALDEHYDE_DEHYDR_GLU"/>
    <property type="match status" value="1"/>
</dbReference>
<dbReference type="Pfam" id="PF00171">
    <property type="entry name" value="Aldedh"/>
    <property type="match status" value="1"/>
</dbReference>
<dbReference type="GO" id="GO:0019544">
    <property type="term" value="P:L-arginine catabolic process to L-glutamate"/>
    <property type="evidence" value="ECO:0007669"/>
    <property type="project" value="UniProtKB-UniRule"/>
</dbReference>
<dbReference type="InterPro" id="IPR016161">
    <property type="entry name" value="Ald_DH/histidinol_DH"/>
</dbReference>
<dbReference type="UniPathway" id="UPA00185">
    <property type="reaction ID" value="UER00282"/>
</dbReference>
<keyword evidence="10" id="KW-1185">Reference proteome</keyword>
<name>A0A317TY18_9GAMM</name>
<proteinExistence type="inferred from homology"/>
<evidence type="ECO:0000313" key="7">
    <source>
        <dbReference type="EMBL" id="PWY54503.1"/>
    </source>
</evidence>
<dbReference type="EMBL" id="QHJG01000032">
    <property type="protein sequence ID" value="PWY54503.1"/>
    <property type="molecule type" value="Genomic_DNA"/>
</dbReference>
<keyword evidence="2 4" id="KW-0560">Oxidoreductase</keyword>
<dbReference type="AlphaFoldDB" id="A0A317TY18"/>
<comment type="function">
    <text evidence="4">Catalyzes the NAD-dependent reduction of succinylglutamate semialdehyde into succinylglutamate.</text>
</comment>
<dbReference type="NCBIfam" id="TIGR03240">
    <property type="entry name" value="arg_catab_astD"/>
    <property type="match status" value="1"/>
</dbReference>
<comment type="catalytic activity">
    <reaction evidence="4">
        <text>N-succinyl-L-glutamate 5-semialdehyde + NAD(+) + H2O = N-succinyl-L-glutamate + NADH + 2 H(+)</text>
        <dbReference type="Rhea" id="RHEA:10812"/>
        <dbReference type="ChEBI" id="CHEBI:15377"/>
        <dbReference type="ChEBI" id="CHEBI:15378"/>
        <dbReference type="ChEBI" id="CHEBI:57540"/>
        <dbReference type="ChEBI" id="CHEBI:57945"/>
        <dbReference type="ChEBI" id="CHEBI:58520"/>
        <dbReference type="ChEBI" id="CHEBI:58763"/>
        <dbReference type="EC" id="1.2.1.71"/>
    </reaction>
</comment>
<feature type="domain" description="Aldehyde dehydrogenase" evidence="6">
    <location>
        <begin position="18"/>
        <end position="463"/>
    </location>
</feature>
<organism evidence="7 9">
    <name type="scientific">Legionella qingyii</name>
    <dbReference type="NCBI Taxonomy" id="2184757"/>
    <lineage>
        <taxon>Bacteria</taxon>
        <taxon>Pseudomonadati</taxon>
        <taxon>Pseudomonadota</taxon>
        <taxon>Gammaproteobacteria</taxon>
        <taxon>Legionellales</taxon>
        <taxon>Legionellaceae</taxon>
        <taxon>Legionella</taxon>
    </lineage>
</organism>
<dbReference type="NCBIfam" id="NF006992">
    <property type="entry name" value="PRK09457.1"/>
    <property type="match status" value="1"/>
</dbReference>
<dbReference type="Proteomes" id="UP000247152">
    <property type="component" value="Unassembled WGS sequence"/>
</dbReference>
<comment type="similarity">
    <text evidence="4">Belongs to the aldehyde dehydrogenase family. AstD subfamily.</text>
</comment>
<evidence type="ECO:0000313" key="10">
    <source>
        <dbReference type="Proteomes" id="UP000287374"/>
    </source>
</evidence>
<feature type="active site" evidence="4 5">
    <location>
        <position position="251"/>
    </location>
</feature>
<evidence type="ECO:0000256" key="4">
    <source>
        <dbReference type="HAMAP-Rule" id="MF_01174"/>
    </source>
</evidence>
<dbReference type="Gene3D" id="3.40.309.10">
    <property type="entry name" value="Aldehyde Dehydrogenase, Chain A, domain 2"/>
    <property type="match status" value="1"/>
</dbReference>
<dbReference type="InterPro" id="IPR029510">
    <property type="entry name" value="Ald_DH_CS_GLU"/>
</dbReference>
<accession>A0A317TY18</accession>
<dbReference type="InterPro" id="IPR016163">
    <property type="entry name" value="Ald_DH_C"/>
</dbReference>
<dbReference type="PANTHER" id="PTHR11699">
    <property type="entry name" value="ALDEHYDE DEHYDROGENASE-RELATED"/>
    <property type="match status" value="1"/>
</dbReference>
<dbReference type="SUPFAM" id="SSF53720">
    <property type="entry name" value="ALDH-like"/>
    <property type="match status" value="1"/>
</dbReference>
<comment type="caution">
    <text evidence="7">The sequence shown here is derived from an EMBL/GenBank/DDBJ whole genome shotgun (WGS) entry which is preliminary data.</text>
</comment>
<reference evidence="7 9" key="1">
    <citation type="submission" date="2018-05" db="EMBL/GenBank/DDBJ databases">
        <title>Legionella qingyii sp.nov., whole genome shotgun sequence.</title>
        <authorList>
            <person name="Wu H."/>
            <person name="Zhu Q."/>
            <person name="Hu C."/>
        </authorList>
    </citation>
    <scope>NUCLEOTIDE SEQUENCE [LARGE SCALE GENOMIC DNA]</scope>
    <source>
        <strain evidence="7 9">HEB18</strain>
    </source>
</reference>
<dbReference type="EC" id="1.2.1.71" evidence="4"/>
<keyword evidence="1 4" id="KW-0056">Arginine metabolism</keyword>
<dbReference type="FunFam" id="3.40.605.10:FF:000010">
    <property type="entry name" value="N-succinylglutamate 5-semialdehyde dehydrogenase"/>
    <property type="match status" value="1"/>
</dbReference>
<sequence length="498" mass="54682">MTNSTVIHGKGQYINGQWIKGDGTTLESINPSYGTLLWQGTIATEQEVSGACHAARQALSSWSSLDFEQRADYTQKFAQQIDKNRDHMAHLIALETGKPLWEAHTEVSAVIGKINLSIQAYHERTWTKITKTTEANACLRFKPQGVVVVLGAFNFPAHLSNGHIVPALLAGNTILYKPSEQAPAVAEFIMQCWHESKIPPGVINCLQGDSSCGKALLSQDIQGVYFTGSYATGLRIHQQFGDKPEVILALEMGGNNPLVIDEISDLHAAVYHTLLSSLLTAGQRCTCARRVIIPDSHQGDEFLNHFIKACSSVKIGPFDQKPEPFMGPVISYEQAIKHIHSQEKLIESGGLPLLSMRLLAEHTGLLSPGIIDMTHHENPPDEEIFAPLVQIYRYNHFDEAINLANQTRYGLVAGLLSNNEQHYYQFYQQVRAGLINWNRPTTGAASNLPFGGVGLSGNHRPSAYFATDYCAYPVASMEQPLLTMPEQTLPGIGSLGTP</sequence>
<evidence type="ECO:0000259" key="6">
    <source>
        <dbReference type="Pfam" id="PF00171"/>
    </source>
</evidence>
<dbReference type="InterPro" id="IPR016160">
    <property type="entry name" value="Ald_DH_CS_CYS"/>
</dbReference>
<protein>
    <recommendedName>
        <fullName evidence="4">N-succinylglutamate 5-semialdehyde dehydrogenase</fullName>
        <ecNumber evidence="4">1.2.1.71</ecNumber>
    </recommendedName>
    <alternativeName>
        <fullName evidence="4">Succinylglutamic semialdehyde dehydrogenase</fullName>
        <shortName evidence="4">SGSD</shortName>
    </alternativeName>
</protein>
<reference evidence="8 10" key="2">
    <citation type="submission" date="2018-12" db="EMBL/GenBank/DDBJ databases">
        <title>Legionella sp,whole genome shotgun sequence.</title>
        <authorList>
            <person name="Wu H."/>
        </authorList>
    </citation>
    <scope>NUCLEOTIDE SEQUENCE [LARGE SCALE GENOMIC DNA]</scope>
    <source>
        <strain evidence="8">Km489</strain>
        <strain evidence="10">km489</strain>
    </source>
</reference>
<evidence type="ECO:0000256" key="1">
    <source>
        <dbReference type="ARBA" id="ARBA00022503"/>
    </source>
</evidence>
<evidence type="ECO:0000313" key="9">
    <source>
        <dbReference type="Proteomes" id="UP000247152"/>
    </source>
</evidence>
<dbReference type="Gene3D" id="3.40.605.10">
    <property type="entry name" value="Aldehyde Dehydrogenase, Chain A, domain 1"/>
    <property type="match status" value="1"/>
</dbReference>
<dbReference type="OrthoDB" id="9812625at2"/>
<evidence type="ECO:0000256" key="5">
    <source>
        <dbReference type="PROSITE-ProRule" id="PRU10007"/>
    </source>
</evidence>
<dbReference type="InterPro" id="IPR016162">
    <property type="entry name" value="Ald_DH_N"/>
</dbReference>
<dbReference type="RefSeq" id="WP_110143673.1">
    <property type="nucleotide sequence ID" value="NZ_QHJG01000032.1"/>
</dbReference>
<keyword evidence="3 4" id="KW-0520">NAD</keyword>
<evidence type="ECO:0000313" key="8">
    <source>
        <dbReference type="EMBL" id="RUR19396.1"/>
    </source>
</evidence>